<gene>
    <name evidence="3" type="ORF">KIPB_003900</name>
</gene>
<dbReference type="PANTHER" id="PTHR36220:SF1">
    <property type="entry name" value="GAMMA TUBULIN COMPLEX COMPONENT C-TERMINAL DOMAIN-CONTAINING PROTEIN"/>
    <property type="match status" value="1"/>
</dbReference>
<dbReference type="InterPro" id="IPR028994">
    <property type="entry name" value="Integrin_alpha_N"/>
</dbReference>
<keyword evidence="1" id="KW-0175">Coiled coil</keyword>
<dbReference type="OrthoDB" id="3265672at2759"/>
<evidence type="ECO:0000313" key="3">
    <source>
        <dbReference type="EMBL" id="GIQ82713.1"/>
    </source>
</evidence>
<dbReference type="EMBL" id="BDIP01000787">
    <property type="protein sequence ID" value="GIQ82713.1"/>
    <property type="molecule type" value="Genomic_DNA"/>
</dbReference>
<keyword evidence="3" id="KW-0255">Endonuclease</keyword>
<comment type="caution">
    <text evidence="3">The sequence shown here is derived from an EMBL/GenBank/DDBJ whole genome shotgun (WGS) entry which is preliminary data.</text>
</comment>
<dbReference type="Proteomes" id="UP000265618">
    <property type="component" value="Unassembled WGS sequence"/>
</dbReference>
<accession>A0A9K3CT05</accession>
<reference evidence="3 4" key="1">
    <citation type="journal article" date="2018" name="PLoS ONE">
        <title>The draft genome of Kipferlia bialata reveals reductive genome evolution in fornicate parasites.</title>
        <authorList>
            <person name="Tanifuji G."/>
            <person name="Takabayashi S."/>
            <person name="Kume K."/>
            <person name="Takagi M."/>
            <person name="Nakayama T."/>
            <person name="Kamikawa R."/>
            <person name="Inagaki Y."/>
            <person name="Hashimoto T."/>
        </authorList>
    </citation>
    <scope>NUCLEOTIDE SEQUENCE [LARGE SCALE GENOMIC DNA]</scope>
    <source>
        <strain evidence="3">NY0173</strain>
    </source>
</reference>
<dbReference type="InterPro" id="IPR004875">
    <property type="entry name" value="DDE_SF_endonuclease_dom"/>
</dbReference>
<keyword evidence="3" id="KW-0540">Nuclease</keyword>
<dbReference type="AlphaFoldDB" id="A0A9K3CT05"/>
<dbReference type="GO" id="GO:0003676">
    <property type="term" value="F:nucleic acid binding"/>
    <property type="evidence" value="ECO:0007669"/>
    <property type="project" value="InterPro"/>
</dbReference>
<dbReference type="Pfam" id="PF03184">
    <property type="entry name" value="DDE_1"/>
    <property type="match status" value="1"/>
</dbReference>
<evidence type="ECO:0000256" key="1">
    <source>
        <dbReference type="SAM" id="Coils"/>
    </source>
</evidence>
<sequence length="851" mass="94246">MIEDRRAICGTRGNVHHFFDTAYPEEWASFPNWAFYNVDETSLTLDEKGLRVVYSPKTDKFANMRKEAKLSFHCTLVCTINARGSLIKSVVIVPLVTLPPDLSGLNQDGRCHISGQDSGWMNTDIWKDWVELLIKDVEAKRNQYNKPEQKVVVFTDGHNSREDEESLSKLKGKNIELTAFPAHTTHLLQPLDVGLMGGFKKNMQALVHKHRTHPELANAYLPPEYRSSRVARERFILVDSAVGAYHACMHGPLARLAFHTTGCYPRNRDAATTNSGCAPNDDSYERDGIKLSGYPRISCCIVTSDQMIATLRAAREKKEREATEKLQKQIQAEMARLAREDKKLERERARYANRKYTFSLQFGEDTYVVQATPSAFRRAWEQGKRERQRLEAAKKRQAAQFQKKIKNSMQGVALCVLLALLLQGALADNNHVSFNVTNPSPEDNGFGTVLVVEGGWMAVGAPLSNNDNGSQGCVFLYIVDTTYEDEFLGWEYVQTLEPPTDDVQNFGASIAMLHPSIIAVGAQSTEGGVVYVYKRPSRRDTYIHIQTLTPPSEAEEAYGQALTLQSADSATLAVGSPSANGGRGAFHVYHTLLSNEDLLPFEYEATYTSNKYDYYGYGTSMAADGESIAVGTSKYGHIDVYQYDMWGDTPFELVESLSWQDDHDHGSCTGPLTLALHICSPHGYHEVDTHDTLVAGCPTLKGDCARAGDGPYPNAGGATMWYRHVKEDYPRFASGWQGIMGGTRPHGHLGTSVTAEYMHVYVGAPGRDDKHYGEGAGGVYEYTVNEGDGWGRMGLLTGDAGFALGTVVALDPYQSDFIFTGMPEYPSPDGMAKGAVQTHSTYTWQDAYLGC</sequence>
<name>A0A9K3CT05_9EUKA</name>
<dbReference type="GO" id="GO:0004519">
    <property type="term" value="F:endonuclease activity"/>
    <property type="evidence" value="ECO:0007669"/>
    <property type="project" value="UniProtKB-KW"/>
</dbReference>
<evidence type="ECO:0000259" key="2">
    <source>
        <dbReference type="Pfam" id="PF03184"/>
    </source>
</evidence>
<keyword evidence="3" id="KW-0378">Hydrolase</keyword>
<feature type="coiled-coil region" evidence="1">
    <location>
        <begin position="308"/>
        <end position="354"/>
    </location>
</feature>
<proteinExistence type="predicted"/>
<organism evidence="3 4">
    <name type="scientific">Kipferlia bialata</name>
    <dbReference type="NCBI Taxonomy" id="797122"/>
    <lineage>
        <taxon>Eukaryota</taxon>
        <taxon>Metamonada</taxon>
        <taxon>Carpediemonas-like organisms</taxon>
        <taxon>Kipferlia</taxon>
    </lineage>
</organism>
<evidence type="ECO:0000313" key="4">
    <source>
        <dbReference type="Proteomes" id="UP000265618"/>
    </source>
</evidence>
<keyword evidence="4" id="KW-1185">Reference proteome</keyword>
<protein>
    <submittedName>
        <fullName evidence="3">DDE superfamily endonuclease, CENP-B-like</fullName>
    </submittedName>
</protein>
<dbReference type="Gene3D" id="2.130.10.130">
    <property type="entry name" value="Integrin alpha, N-terminal"/>
    <property type="match status" value="1"/>
</dbReference>
<feature type="domain" description="DDE-1" evidence="2">
    <location>
        <begin position="75"/>
        <end position="206"/>
    </location>
</feature>
<dbReference type="PANTHER" id="PTHR36220">
    <property type="entry name" value="UNNAMED PRODUCT"/>
    <property type="match status" value="1"/>
</dbReference>